<accession>A0ABS1QXX9</accession>
<sequence>MKLKKDLVLRKIGEQYVVVDPGQDMVDMSTVFTLNSTSALLWKELDGSEVTTALITDLLCVNYDVPRETAEKDAIAIFDAFCTNGLLVD</sequence>
<protein>
    <submittedName>
        <fullName evidence="1">PqqD family protein</fullName>
    </submittedName>
</protein>
<gene>
    <name evidence="1" type="ORF">JKG61_00790</name>
</gene>
<dbReference type="EMBL" id="JAERTY010000001">
    <property type="protein sequence ID" value="MBL1407277.1"/>
    <property type="molecule type" value="Genomic_DNA"/>
</dbReference>
<reference evidence="1 2" key="1">
    <citation type="submission" date="2021-01" db="EMBL/GenBank/DDBJ databases">
        <title>C459-1 draft genome sequence.</title>
        <authorList>
            <person name="Zhang X.-F."/>
        </authorList>
    </citation>
    <scope>NUCLEOTIDE SEQUENCE [LARGE SCALE GENOMIC DNA]</scope>
    <source>
        <strain evidence="2">C459-1</strain>
    </source>
</reference>
<dbReference type="Pfam" id="PF05402">
    <property type="entry name" value="PqqD"/>
    <property type="match status" value="1"/>
</dbReference>
<name>A0ABS1QXX9_9SPHI</name>
<proteinExistence type="predicted"/>
<dbReference type="RefSeq" id="WP_202101094.1">
    <property type="nucleotide sequence ID" value="NZ_JAERTY010000001.1"/>
</dbReference>
<dbReference type="InterPro" id="IPR041881">
    <property type="entry name" value="PqqD_sf"/>
</dbReference>
<dbReference type="InterPro" id="IPR008792">
    <property type="entry name" value="PQQD"/>
</dbReference>
<dbReference type="Gene3D" id="1.10.10.1150">
    <property type="entry name" value="Coenzyme PQQ synthesis protein D (PqqD)"/>
    <property type="match status" value="1"/>
</dbReference>
<dbReference type="Proteomes" id="UP000625283">
    <property type="component" value="Unassembled WGS sequence"/>
</dbReference>
<keyword evidence="2" id="KW-1185">Reference proteome</keyword>
<evidence type="ECO:0000313" key="1">
    <source>
        <dbReference type="EMBL" id="MBL1407277.1"/>
    </source>
</evidence>
<organism evidence="1 2">
    <name type="scientific">Sphingobacterium faecale</name>
    <dbReference type="NCBI Taxonomy" id="2803775"/>
    <lineage>
        <taxon>Bacteria</taxon>
        <taxon>Pseudomonadati</taxon>
        <taxon>Bacteroidota</taxon>
        <taxon>Sphingobacteriia</taxon>
        <taxon>Sphingobacteriales</taxon>
        <taxon>Sphingobacteriaceae</taxon>
        <taxon>Sphingobacterium</taxon>
    </lineage>
</organism>
<evidence type="ECO:0000313" key="2">
    <source>
        <dbReference type="Proteomes" id="UP000625283"/>
    </source>
</evidence>
<comment type="caution">
    <text evidence="1">The sequence shown here is derived from an EMBL/GenBank/DDBJ whole genome shotgun (WGS) entry which is preliminary data.</text>
</comment>